<dbReference type="SUPFAM" id="SSF56024">
    <property type="entry name" value="Phospholipase D/nuclease"/>
    <property type="match status" value="2"/>
</dbReference>
<name>A0ABN2KWA5_9ACTN</name>
<gene>
    <name evidence="7" type="ORF">GCM10009681_40530</name>
</gene>
<evidence type="ECO:0000256" key="5">
    <source>
        <dbReference type="SAM" id="MobiDB-lite"/>
    </source>
</evidence>
<keyword evidence="4" id="KW-0443">Lipid metabolism</keyword>
<dbReference type="RefSeq" id="WP_344084207.1">
    <property type="nucleotide sequence ID" value="NZ_BAAALS010000021.1"/>
</dbReference>
<evidence type="ECO:0000313" key="7">
    <source>
        <dbReference type="EMBL" id="GAA1765373.1"/>
    </source>
</evidence>
<organism evidence="7 8">
    <name type="scientific">Luedemannella helvata</name>
    <dbReference type="NCBI Taxonomy" id="349315"/>
    <lineage>
        <taxon>Bacteria</taxon>
        <taxon>Bacillati</taxon>
        <taxon>Actinomycetota</taxon>
        <taxon>Actinomycetes</taxon>
        <taxon>Micromonosporales</taxon>
        <taxon>Micromonosporaceae</taxon>
        <taxon>Luedemannella</taxon>
    </lineage>
</organism>
<feature type="domain" description="PLD phosphodiesterase" evidence="6">
    <location>
        <begin position="137"/>
        <end position="170"/>
    </location>
</feature>
<dbReference type="PANTHER" id="PTHR18896">
    <property type="entry name" value="PHOSPHOLIPASE D"/>
    <property type="match status" value="1"/>
</dbReference>
<accession>A0ABN2KWA5</accession>
<dbReference type="Proteomes" id="UP001500655">
    <property type="component" value="Unassembled WGS sequence"/>
</dbReference>
<feature type="compositionally biased region" description="Basic and acidic residues" evidence="5">
    <location>
        <begin position="167"/>
        <end position="180"/>
    </location>
</feature>
<keyword evidence="8" id="KW-1185">Reference proteome</keyword>
<proteinExistence type="predicted"/>
<dbReference type="InterPro" id="IPR001736">
    <property type="entry name" value="PLipase_D/transphosphatidylase"/>
</dbReference>
<evidence type="ECO:0000259" key="6">
    <source>
        <dbReference type="PROSITE" id="PS50035"/>
    </source>
</evidence>
<keyword evidence="2" id="KW-0677">Repeat</keyword>
<evidence type="ECO:0000256" key="2">
    <source>
        <dbReference type="ARBA" id="ARBA00022737"/>
    </source>
</evidence>
<comment type="catalytic activity">
    <reaction evidence="1">
        <text>a 1,2-diacyl-sn-glycero-3-phosphocholine + H2O = a 1,2-diacyl-sn-glycero-3-phosphate + choline + H(+)</text>
        <dbReference type="Rhea" id="RHEA:14445"/>
        <dbReference type="ChEBI" id="CHEBI:15354"/>
        <dbReference type="ChEBI" id="CHEBI:15377"/>
        <dbReference type="ChEBI" id="CHEBI:15378"/>
        <dbReference type="ChEBI" id="CHEBI:57643"/>
        <dbReference type="ChEBI" id="CHEBI:58608"/>
        <dbReference type="EC" id="3.1.4.4"/>
    </reaction>
</comment>
<dbReference type="SMART" id="SM00155">
    <property type="entry name" value="PLDc"/>
    <property type="match status" value="2"/>
</dbReference>
<sequence>MGIADWFLSRAERDNPHTCVDDRRGDGRAWSVGNHVRALFHGHEYFREVLRVVEETRAGDLIMFTDWRGDADERLAGPHTEVARVLAAAARRGVLVKGLIWRSHADRLHFSAAANRRLANELRAAGGDVLLDMRIPPGGSHHQKLLVVRHPGRPERDVAFVGGIDLSHGRNDSRAHRGDPQRPPMAEAYGPRPPWHDIQLEVRGPAVGDVEATFRERWADPTPLTHNPVRFLRDLLAGRATAGERMPAQLPDPEPVGGHSVQLLRTYPYRRRGYPFAPSGERSVARGYIKALRRARDLIYIEDQYLWSAEVVRPFARALRENPHLRIIAVVPRFPDQPGRLTALAQCLGRTDALDLLREAGGDRVAVYGLENEAGTPIYVHAKACVIDDTWATVGSDNFNLRSWTWDTELTCAVYDEGGFPLDLRLAAAREHLGRDDGDDGDLRDPQVAFTAFAKAAQQLDDWYAGGCRGPRPPGRLRAYSPPTVDRWRSLPARVLYRLVCDPDGRPGVLRRRHAF</sequence>
<dbReference type="PANTHER" id="PTHR18896:SF76">
    <property type="entry name" value="PHOSPHOLIPASE"/>
    <property type="match status" value="1"/>
</dbReference>
<evidence type="ECO:0000256" key="1">
    <source>
        <dbReference type="ARBA" id="ARBA00000798"/>
    </source>
</evidence>
<feature type="domain" description="PLD phosphodiesterase" evidence="6">
    <location>
        <begin position="376"/>
        <end position="403"/>
    </location>
</feature>
<dbReference type="EMBL" id="BAAALS010000021">
    <property type="protein sequence ID" value="GAA1765373.1"/>
    <property type="molecule type" value="Genomic_DNA"/>
</dbReference>
<evidence type="ECO:0000256" key="3">
    <source>
        <dbReference type="ARBA" id="ARBA00022801"/>
    </source>
</evidence>
<dbReference type="Pfam" id="PF13091">
    <property type="entry name" value="PLDc_2"/>
    <property type="match status" value="1"/>
</dbReference>
<dbReference type="CDD" id="cd09105">
    <property type="entry name" value="PLDc_vPLD1_2_like_2"/>
    <property type="match status" value="1"/>
</dbReference>
<evidence type="ECO:0000256" key="4">
    <source>
        <dbReference type="ARBA" id="ARBA00023098"/>
    </source>
</evidence>
<feature type="region of interest" description="Disordered" evidence="5">
    <location>
        <begin position="166"/>
        <end position="189"/>
    </location>
</feature>
<dbReference type="InterPro" id="IPR025202">
    <property type="entry name" value="PLD-like_dom"/>
</dbReference>
<reference evidence="7 8" key="1">
    <citation type="journal article" date="2019" name="Int. J. Syst. Evol. Microbiol.">
        <title>The Global Catalogue of Microorganisms (GCM) 10K type strain sequencing project: providing services to taxonomists for standard genome sequencing and annotation.</title>
        <authorList>
            <consortium name="The Broad Institute Genomics Platform"/>
            <consortium name="The Broad Institute Genome Sequencing Center for Infectious Disease"/>
            <person name="Wu L."/>
            <person name="Ma J."/>
        </authorList>
    </citation>
    <scope>NUCLEOTIDE SEQUENCE [LARGE SCALE GENOMIC DNA]</scope>
    <source>
        <strain evidence="7 8">JCM 13249</strain>
    </source>
</reference>
<evidence type="ECO:0000313" key="8">
    <source>
        <dbReference type="Proteomes" id="UP001500655"/>
    </source>
</evidence>
<dbReference type="Gene3D" id="3.30.870.10">
    <property type="entry name" value="Endonuclease Chain A"/>
    <property type="match status" value="2"/>
</dbReference>
<keyword evidence="3" id="KW-0378">Hydrolase</keyword>
<dbReference type="InterPro" id="IPR015679">
    <property type="entry name" value="PLipase_D_fam"/>
</dbReference>
<comment type="caution">
    <text evidence="7">The sequence shown here is derived from an EMBL/GenBank/DDBJ whole genome shotgun (WGS) entry which is preliminary data.</text>
</comment>
<dbReference type="PROSITE" id="PS50035">
    <property type="entry name" value="PLD"/>
    <property type="match status" value="2"/>
</dbReference>
<protein>
    <submittedName>
        <fullName evidence="7">Phospholipase D-like domain-containing protein</fullName>
    </submittedName>
</protein>